<gene>
    <name evidence="2" type="ORF">GTP45_26215</name>
</gene>
<comment type="caution">
    <text evidence="2">The sequence shown here is derived from an EMBL/GenBank/DDBJ whole genome shotgun (WGS) entry which is preliminary data.</text>
</comment>
<dbReference type="PANTHER" id="PTHR47129">
    <property type="entry name" value="QUINONE OXIDOREDUCTASE 2"/>
    <property type="match status" value="1"/>
</dbReference>
<evidence type="ECO:0000313" key="2">
    <source>
        <dbReference type="EMBL" id="MYM70274.1"/>
    </source>
</evidence>
<keyword evidence="3" id="KW-1185">Reference proteome</keyword>
<proteinExistence type="predicted"/>
<dbReference type="Gene3D" id="3.40.50.720">
    <property type="entry name" value="NAD(P)-binding Rossmann-like Domain"/>
    <property type="match status" value="1"/>
</dbReference>
<sequence>MMGRIMVAGATSRLGDSILKALLKRVPVDRLVAGARDPQRAANLAAQGLEVRGADYGDHAGMLAALRGVDRLFLVSAKAGGDRLALHDNAIRAAQAVGVRHVVYPALQRREGVHADIDGVTESDIATEQLLRASGMAYTIIHYPPAAEWIPALVGDRVVRKGMRLPAGEGKIPLTGREDLAAACAAILALGGHENSTIRLNAGTCYSMHMLAELYSELLAVPITYTAITPEQYVAERVADGLPLHTAHLFSDWLTAAATGVFDQPDPALKNLIDAPVRPLSEVLTAALE</sequence>
<protein>
    <submittedName>
        <fullName evidence="2">NAD(P)H-binding protein</fullName>
    </submittedName>
</protein>
<dbReference type="AlphaFoldDB" id="A0A7X4GXA8"/>
<dbReference type="RefSeq" id="WP_161016766.1">
    <property type="nucleotide sequence ID" value="NZ_WWCK01000008.1"/>
</dbReference>
<evidence type="ECO:0000313" key="3">
    <source>
        <dbReference type="Proteomes" id="UP000450012"/>
    </source>
</evidence>
<dbReference type="Gene3D" id="3.90.25.10">
    <property type="entry name" value="UDP-galactose 4-epimerase, domain 1"/>
    <property type="match status" value="1"/>
</dbReference>
<dbReference type="InterPro" id="IPR036291">
    <property type="entry name" value="NAD(P)-bd_dom_sf"/>
</dbReference>
<dbReference type="Pfam" id="PF13460">
    <property type="entry name" value="NAD_binding_10"/>
    <property type="match status" value="1"/>
</dbReference>
<dbReference type="EMBL" id="WWCK01000008">
    <property type="protein sequence ID" value="MYM70274.1"/>
    <property type="molecule type" value="Genomic_DNA"/>
</dbReference>
<dbReference type="SUPFAM" id="SSF51735">
    <property type="entry name" value="NAD(P)-binding Rossmann-fold domains"/>
    <property type="match status" value="1"/>
</dbReference>
<dbReference type="Proteomes" id="UP000450012">
    <property type="component" value="Unassembled WGS sequence"/>
</dbReference>
<dbReference type="InterPro" id="IPR052718">
    <property type="entry name" value="NmrA-type_oxidoreductase"/>
</dbReference>
<reference evidence="2 3" key="1">
    <citation type="submission" date="2019-12" db="EMBL/GenBank/DDBJ databases">
        <title>Novel species isolated from a subtropical stream in China.</title>
        <authorList>
            <person name="Lu H."/>
        </authorList>
    </citation>
    <scope>NUCLEOTIDE SEQUENCE [LARGE SCALE GENOMIC DNA]</scope>
    <source>
        <strain evidence="2 3">FT55W</strain>
    </source>
</reference>
<dbReference type="PANTHER" id="PTHR47129:SF1">
    <property type="entry name" value="NMRA-LIKE DOMAIN-CONTAINING PROTEIN"/>
    <property type="match status" value="1"/>
</dbReference>
<name>A0A7X4GXA8_9BURK</name>
<evidence type="ECO:0000259" key="1">
    <source>
        <dbReference type="Pfam" id="PF13460"/>
    </source>
</evidence>
<feature type="domain" description="NAD(P)-binding" evidence="1">
    <location>
        <begin position="9"/>
        <end position="188"/>
    </location>
</feature>
<organism evidence="2 3">
    <name type="scientific">Duganella rivi</name>
    <dbReference type="NCBI Taxonomy" id="2666083"/>
    <lineage>
        <taxon>Bacteria</taxon>
        <taxon>Pseudomonadati</taxon>
        <taxon>Pseudomonadota</taxon>
        <taxon>Betaproteobacteria</taxon>
        <taxon>Burkholderiales</taxon>
        <taxon>Oxalobacteraceae</taxon>
        <taxon>Telluria group</taxon>
        <taxon>Duganella</taxon>
    </lineage>
</organism>
<dbReference type="InterPro" id="IPR016040">
    <property type="entry name" value="NAD(P)-bd_dom"/>
</dbReference>
<accession>A0A7X4GXA8</accession>